<evidence type="ECO:0000313" key="2">
    <source>
        <dbReference type="Proteomes" id="UP000887565"/>
    </source>
</evidence>
<feature type="transmembrane region" description="Helical" evidence="1">
    <location>
        <begin position="62"/>
        <end position="82"/>
    </location>
</feature>
<proteinExistence type="predicted"/>
<sequence length="98" mass="11133">MALLNDAEKSQLINDFSIKAAYHSLRHLSLMLQDLSYERQYLVDAIAPPMMNAEYSIQPTLFVYWTWLACLADLLQLALGYLMPAYSPGIYKNVSLTA</sequence>
<dbReference type="WBParaSite" id="nRc.2.0.1.t07642-RA">
    <property type="protein sequence ID" value="nRc.2.0.1.t07642-RA"/>
    <property type="gene ID" value="nRc.2.0.1.g07642"/>
</dbReference>
<keyword evidence="2" id="KW-1185">Reference proteome</keyword>
<accession>A0A915I0K2</accession>
<keyword evidence="1" id="KW-1133">Transmembrane helix</keyword>
<dbReference type="AlphaFoldDB" id="A0A915I0K2"/>
<organism evidence="2 3">
    <name type="scientific">Romanomermis culicivorax</name>
    <name type="common">Nematode worm</name>
    <dbReference type="NCBI Taxonomy" id="13658"/>
    <lineage>
        <taxon>Eukaryota</taxon>
        <taxon>Metazoa</taxon>
        <taxon>Ecdysozoa</taxon>
        <taxon>Nematoda</taxon>
        <taxon>Enoplea</taxon>
        <taxon>Dorylaimia</taxon>
        <taxon>Mermithida</taxon>
        <taxon>Mermithoidea</taxon>
        <taxon>Mermithidae</taxon>
        <taxon>Romanomermis</taxon>
    </lineage>
</organism>
<name>A0A915I0K2_ROMCU</name>
<reference evidence="3" key="1">
    <citation type="submission" date="2022-11" db="UniProtKB">
        <authorList>
            <consortium name="WormBaseParasite"/>
        </authorList>
    </citation>
    <scope>IDENTIFICATION</scope>
</reference>
<evidence type="ECO:0000256" key="1">
    <source>
        <dbReference type="SAM" id="Phobius"/>
    </source>
</evidence>
<dbReference type="Proteomes" id="UP000887565">
    <property type="component" value="Unplaced"/>
</dbReference>
<keyword evidence="1" id="KW-0472">Membrane</keyword>
<evidence type="ECO:0000313" key="3">
    <source>
        <dbReference type="WBParaSite" id="nRc.2.0.1.t07642-RA"/>
    </source>
</evidence>
<protein>
    <submittedName>
        <fullName evidence="3">Uncharacterized protein</fullName>
    </submittedName>
</protein>
<keyword evidence="1" id="KW-0812">Transmembrane</keyword>